<dbReference type="OrthoDB" id="5407458at2759"/>
<evidence type="ECO:0000313" key="3">
    <source>
        <dbReference type="Proteomes" id="UP000094569"/>
    </source>
</evidence>
<accession>A0A1E3BJY1</accession>
<feature type="compositionally biased region" description="Polar residues" evidence="1">
    <location>
        <begin position="92"/>
        <end position="107"/>
    </location>
</feature>
<feature type="compositionally biased region" description="Low complexity" evidence="1">
    <location>
        <begin position="270"/>
        <end position="283"/>
    </location>
</feature>
<feature type="compositionally biased region" description="Pro residues" evidence="1">
    <location>
        <begin position="255"/>
        <end position="264"/>
    </location>
</feature>
<feature type="region of interest" description="Disordered" evidence="1">
    <location>
        <begin position="687"/>
        <end position="730"/>
    </location>
</feature>
<feature type="compositionally biased region" description="Pro residues" evidence="1">
    <location>
        <begin position="36"/>
        <end position="63"/>
    </location>
</feature>
<comment type="caution">
    <text evidence="2">The sequence shown here is derived from an EMBL/GenBank/DDBJ whole genome shotgun (WGS) entry which is preliminary data.</text>
</comment>
<evidence type="ECO:0000256" key="1">
    <source>
        <dbReference type="SAM" id="MobiDB-lite"/>
    </source>
</evidence>
<name>A0A1E3BJY1_ASPCR</name>
<reference evidence="2 3" key="1">
    <citation type="journal article" date="2016" name="BMC Genomics">
        <title>Comparative genomic and transcriptomic analyses of the Fuzhuan brick tea-fermentation fungus Aspergillus cristatus.</title>
        <authorList>
            <person name="Ge Y."/>
            <person name="Wang Y."/>
            <person name="Liu Y."/>
            <person name="Tan Y."/>
            <person name="Ren X."/>
            <person name="Zhang X."/>
            <person name="Hyde K.D."/>
            <person name="Liu Y."/>
            <person name="Liu Z."/>
        </authorList>
    </citation>
    <scope>NUCLEOTIDE SEQUENCE [LARGE SCALE GENOMIC DNA]</scope>
    <source>
        <strain evidence="2 3">GZAAS20.1005</strain>
    </source>
</reference>
<feature type="compositionally biased region" description="Basic and acidic residues" evidence="1">
    <location>
        <begin position="400"/>
        <end position="410"/>
    </location>
</feature>
<keyword evidence="3" id="KW-1185">Reference proteome</keyword>
<feature type="compositionally biased region" description="Basic and acidic residues" evidence="1">
    <location>
        <begin position="491"/>
        <end position="501"/>
    </location>
</feature>
<proteinExistence type="predicted"/>
<feature type="region of interest" description="Disordered" evidence="1">
    <location>
        <begin position="545"/>
        <end position="628"/>
    </location>
</feature>
<feature type="compositionally biased region" description="Low complexity" evidence="1">
    <location>
        <begin position="115"/>
        <end position="130"/>
    </location>
</feature>
<dbReference type="Proteomes" id="UP000094569">
    <property type="component" value="Unassembled WGS sequence"/>
</dbReference>
<evidence type="ECO:0000313" key="2">
    <source>
        <dbReference type="EMBL" id="ODM20676.1"/>
    </source>
</evidence>
<feature type="compositionally biased region" description="Low complexity" evidence="1">
    <location>
        <begin position="169"/>
        <end position="181"/>
    </location>
</feature>
<gene>
    <name evidence="2" type="ORF">SI65_03729</name>
</gene>
<feature type="compositionally biased region" description="Polar residues" evidence="1">
    <location>
        <begin position="610"/>
        <end position="622"/>
    </location>
</feature>
<feature type="compositionally biased region" description="Basic residues" evidence="1">
    <location>
        <begin position="710"/>
        <end position="719"/>
    </location>
</feature>
<dbReference type="STRING" id="573508.A0A1E3BJY1"/>
<feature type="compositionally biased region" description="Pro residues" evidence="1">
    <location>
        <begin position="235"/>
        <end position="244"/>
    </location>
</feature>
<feature type="compositionally biased region" description="Basic and acidic residues" evidence="1">
    <location>
        <begin position="359"/>
        <end position="378"/>
    </location>
</feature>
<dbReference type="EMBL" id="JXNT01000003">
    <property type="protein sequence ID" value="ODM20676.1"/>
    <property type="molecule type" value="Genomic_DNA"/>
</dbReference>
<dbReference type="VEuPathDB" id="FungiDB:SI65_03729"/>
<dbReference type="AlphaFoldDB" id="A0A1E3BJY1"/>
<sequence>MSGKAPLVAFCEEFDEDSEVVLPETRQVANIKKSTAPPPPPLPSPPPAVSVPQPPPSPPPQQPPQQSQKYQQKQQKAQRYRPSHPFDHASDSGYSSRTVTSSQSVPSGANVFTEPPTTTSLPTINTTNNPPALPPPPPTTNNTTTTKKKKSTKGRDKMQANPSYPPGPYHGSSHNRSSSTSRPKENNTHFRHYPGTCWECENGIYHSAGPSGPSTPLEYPYYMSQPQALPEYQHPTPPPPPPMPAAQHPSSYSALPPPPPPPGAPDVHVSSSRPSARSSRSNSYHANGRPLSFHGMMPGAGNGASGSNGASNYYNMNRYEHGPPLSASAYANSPSFGPANYGPQPPFYSLADYGPPPAEHGRERSMSTTREYPRDRRSSVYGPPMVDYDPPTPTYDDGEPLDRVASRDSRAPMSPQSPAYDPDEDYYRMPPPPIKKTSPQIIQKRPELQRKPASTNAVTHGRRGSTFDMTDMDAALPGDYTPPRTPRYRRSRENLIPERSRSLRSSRAYRDSSARPSRMAVEGARRRREVLYDYDSEFDDIDAGEAASDLVDKQREAEEYQASKSKSHKAVPVPLTEDALYKTKASRAESDSGSQKSRSNSSRASDARTHSASNAGTNNVNTIKEDEDKNLVMTMNGVTMSFTQESMNSKKINLRTNNTGALELSVEGKRPKKYLTSGGSDYTGAVARREIEPPAPAPRQIRDRPDRPRSERHHSRRSSRSTYGTGRFLA</sequence>
<organism evidence="2 3">
    <name type="scientific">Aspergillus cristatus</name>
    <name type="common">Chinese Fuzhuan brick tea-fermentation fungus</name>
    <name type="synonym">Eurotium cristatum</name>
    <dbReference type="NCBI Taxonomy" id="573508"/>
    <lineage>
        <taxon>Eukaryota</taxon>
        <taxon>Fungi</taxon>
        <taxon>Dikarya</taxon>
        <taxon>Ascomycota</taxon>
        <taxon>Pezizomycotina</taxon>
        <taxon>Eurotiomycetes</taxon>
        <taxon>Eurotiomycetidae</taxon>
        <taxon>Eurotiales</taxon>
        <taxon>Aspergillaceae</taxon>
        <taxon>Aspergillus</taxon>
        <taxon>Aspergillus subgen. Aspergillus</taxon>
    </lineage>
</organism>
<feature type="compositionally biased region" description="Low complexity" evidence="1">
    <location>
        <begin position="64"/>
        <end position="75"/>
    </location>
</feature>
<feature type="compositionally biased region" description="Low complexity" evidence="1">
    <location>
        <begin position="591"/>
        <end position="604"/>
    </location>
</feature>
<feature type="compositionally biased region" description="Basic and acidic residues" evidence="1">
    <location>
        <begin position="700"/>
        <end position="709"/>
    </location>
</feature>
<feature type="region of interest" description="Disordered" evidence="1">
    <location>
        <begin position="21"/>
        <end position="528"/>
    </location>
</feature>
<protein>
    <submittedName>
        <fullName evidence="2">Uncharacterized protein</fullName>
    </submittedName>
</protein>